<sequence length="114" mass="12283">LAISTPPATHSRGGPHIAAGHPLVPSPVAMTISTPPPAPAEPQQEEEEVLVPHQELPNGTQPMEVVPAEPAATVENQPTEDTPISRFTWTIDNLSRVNTKKLYSETFVVGGYKW</sequence>
<evidence type="ECO:0000259" key="2">
    <source>
        <dbReference type="PROSITE" id="PS50144"/>
    </source>
</evidence>
<dbReference type="EnsemblPlants" id="AET2Gv20556400.10">
    <property type="protein sequence ID" value="AET2Gv20556400.10"/>
    <property type="gene ID" value="AET2Gv20556400"/>
</dbReference>
<feature type="domain" description="MATH" evidence="2">
    <location>
        <begin position="84"/>
        <end position="114"/>
    </location>
</feature>
<dbReference type="Gene3D" id="2.60.210.10">
    <property type="entry name" value="Apoptosis, Tumor Necrosis Factor Receptor Associated Protein 2, Chain A"/>
    <property type="match status" value="1"/>
</dbReference>
<dbReference type="SUPFAM" id="SSF49599">
    <property type="entry name" value="TRAF domain-like"/>
    <property type="match status" value="1"/>
</dbReference>
<accession>A0A453BLI6</accession>
<dbReference type="AlphaFoldDB" id="A0A453BLI6"/>
<evidence type="ECO:0000256" key="1">
    <source>
        <dbReference type="SAM" id="MobiDB-lite"/>
    </source>
</evidence>
<dbReference type="InterPro" id="IPR008974">
    <property type="entry name" value="TRAF-like"/>
</dbReference>
<dbReference type="InterPro" id="IPR002083">
    <property type="entry name" value="MATH/TRAF_dom"/>
</dbReference>
<reference evidence="3" key="4">
    <citation type="submission" date="2019-03" db="UniProtKB">
        <authorList>
            <consortium name="EnsemblPlants"/>
        </authorList>
    </citation>
    <scope>IDENTIFICATION</scope>
</reference>
<dbReference type="PROSITE" id="PS50144">
    <property type="entry name" value="MATH"/>
    <property type="match status" value="1"/>
</dbReference>
<evidence type="ECO:0000313" key="4">
    <source>
        <dbReference type="Proteomes" id="UP000015105"/>
    </source>
</evidence>
<dbReference type="CDD" id="cd00121">
    <property type="entry name" value="MATH"/>
    <property type="match status" value="1"/>
</dbReference>
<reference evidence="4" key="2">
    <citation type="journal article" date="2017" name="Nat. Plants">
        <title>The Aegilops tauschii genome reveals multiple impacts of transposons.</title>
        <authorList>
            <person name="Zhao G."/>
            <person name="Zou C."/>
            <person name="Li K."/>
            <person name="Wang K."/>
            <person name="Li T."/>
            <person name="Gao L."/>
            <person name="Zhang X."/>
            <person name="Wang H."/>
            <person name="Yang Z."/>
            <person name="Liu X."/>
            <person name="Jiang W."/>
            <person name="Mao L."/>
            <person name="Kong X."/>
            <person name="Jiao Y."/>
            <person name="Jia J."/>
        </authorList>
    </citation>
    <scope>NUCLEOTIDE SEQUENCE [LARGE SCALE GENOMIC DNA]</scope>
    <source>
        <strain evidence="4">cv. AL8/78</strain>
    </source>
</reference>
<keyword evidence="4" id="KW-1185">Reference proteome</keyword>
<reference evidence="3" key="5">
    <citation type="journal article" date="2021" name="G3 (Bethesda)">
        <title>Aegilops tauschii genome assembly Aet v5.0 features greater sequence contiguity and improved annotation.</title>
        <authorList>
            <person name="Wang L."/>
            <person name="Zhu T."/>
            <person name="Rodriguez J.C."/>
            <person name="Deal K.R."/>
            <person name="Dubcovsky J."/>
            <person name="McGuire P.E."/>
            <person name="Lux T."/>
            <person name="Spannagl M."/>
            <person name="Mayer K.F.X."/>
            <person name="Baldrich P."/>
            <person name="Meyers B.C."/>
            <person name="Huo N."/>
            <person name="Gu Y.Q."/>
            <person name="Zhou H."/>
            <person name="Devos K.M."/>
            <person name="Bennetzen J.L."/>
            <person name="Unver T."/>
            <person name="Budak H."/>
            <person name="Gulick P.J."/>
            <person name="Galiba G."/>
            <person name="Kalapos B."/>
            <person name="Nelson D.R."/>
            <person name="Li P."/>
            <person name="You F.M."/>
            <person name="Luo M.C."/>
            <person name="Dvorak J."/>
        </authorList>
    </citation>
    <scope>NUCLEOTIDE SEQUENCE [LARGE SCALE GENOMIC DNA]</scope>
    <source>
        <strain evidence="3">cv. AL8/78</strain>
    </source>
</reference>
<dbReference type="Proteomes" id="UP000015105">
    <property type="component" value="Chromosome 2D"/>
</dbReference>
<organism evidence="3 4">
    <name type="scientific">Aegilops tauschii subsp. strangulata</name>
    <name type="common">Goatgrass</name>
    <dbReference type="NCBI Taxonomy" id="200361"/>
    <lineage>
        <taxon>Eukaryota</taxon>
        <taxon>Viridiplantae</taxon>
        <taxon>Streptophyta</taxon>
        <taxon>Embryophyta</taxon>
        <taxon>Tracheophyta</taxon>
        <taxon>Spermatophyta</taxon>
        <taxon>Magnoliopsida</taxon>
        <taxon>Liliopsida</taxon>
        <taxon>Poales</taxon>
        <taxon>Poaceae</taxon>
        <taxon>BOP clade</taxon>
        <taxon>Pooideae</taxon>
        <taxon>Triticodae</taxon>
        <taxon>Triticeae</taxon>
        <taxon>Triticinae</taxon>
        <taxon>Aegilops</taxon>
    </lineage>
</organism>
<reference evidence="3" key="3">
    <citation type="journal article" date="2017" name="Nature">
        <title>Genome sequence of the progenitor of the wheat D genome Aegilops tauschii.</title>
        <authorList>
            <person name="Luo M.C."/>
            <person name="Gu Y.Q."/>
            <person name="Puiu D."/>
            <person name="Wang H."/>
            <person name="Twardziok S.O."/>
            <person name="Deal K.R."/>
            <person name="Huo N."/>
            <person name="Zhu T."/>
            <person name="Wang L."/>
            <person name="Wang Y."/>
            <person name="McGuire P.E."/>
            <person name="Liu S."/>
            <person name="Long H."/>
            <person name="Ramasamy R.K."/>
            <person name="Rodriguez J.C."/>
            <person name="Van S.L."/>
            <person name="Yuan L."/>
            <person name="Wang Z."/>
            <person name="Xia Z."/>
            <person name="Xiao L."/>
            <person name="Anderson O.D."/>
            <person name="Ouyang S."/>
            <person name="Liang Y."/>
            <person name="Zimin A.V."/>
            <person name="Pertea G."/>
            <person name="Qi P."/>
            <person name="Bennetzen J.L."/>
            <person name="Dai X."/>
            <person name="Dawson M.W."/>
            <person name="Muller H.G."/>
            <person name="Kugler K."/>
            <person name="Rivarola-Duarte L."/>
            <person name="Spannagl M."/>
            <person name="Mayer K.F.X."/>
            <person name="Lu F.H."/>
            <person name="Bevan M.W."/>
            <person name="Leroy P."/>
            <person name="Li P."/>
            <person name="You F.M."/>
            <person name="Sun Q."/>
            <person name="Liu Z."/>
            <person name="Lyons E."/>
            <person name="Wicker T."/>
            <person name="Salzberg S.L."/>
            <person name="Devos K.M."/>
            <person name="Dvorak J."/>
        </authorList>
    </citation>
    <scope>NUCLEOTIDE SEQUENCE [LARGE SCALE GENOMIC DNA]</scope>
    <source>
        <strain evidence="3">cv. AL8/78</strain>
    </source>
</reference>
<protein>
    <recommendedName>
        <fullName evidence="2">MATH domain-containing protein</fullName>
    </recommendedName>
</protein>
<reference evidence="4" key="1">
    <citation type="journal article" date="2014" name="Science">
        <title>Ancient hybridizations among the ancestral genomes of bread wheat.</title>
        <authorList>
            <consortium name="International Wheat Genome Sequencing Consortium,"/>
            <person name="Marcussen T."/>
            <person name="Sandve S.R."/>
            <person name="Heier L."/>
            <person name="Spannagl M."/>
            <person name="Pfeifer M."/>
            <person name="Jakobsen K.S."/>
            <person name="Wulff B.B."/>
            <person name="Steuernagel B."/>
            <person name="Mayer K.F."/>
            <person name="Olsen O.A."/>
        </authorList>
    </citation>
    <scope>NUCLEOTIDE SEQUENCE [LARGE SCALE GENOMIC DNA]</scope>
    <source>
        <strain evidence="4">cv. AL8/78</strain>
    </source>
</reference>
<name>A0A453BLI6_AEGTS</name>
<evidence type="ECO:0000313" key="3">
    <source>
        <dbReference type="EnsemblPlants" id="AET2Gv20556400.10"/>
    </source>
</evidence>
<dbReference type="Gramene" id="AET2Gv20556400.10">
    <property type="protein sequence ID" value="AET2Gv20556400.10"/>
    <property type="gene ID" value="AET2Gv20556400"/>
</dbReference>
<feature type="region of interest" description="Disordered" evidence="1">
    <location>
        <begin position="1"/>
        <end position="49"/>
    </location>
</feature>
<proteinExistence type="predicted"/>